<keyword evidence="4" id="KW-1133">Transmembrane helix</keyword>
<protein>
    <submittedName>
        <fullName evidence="6">Lysophospholipid acyltransferase family protein</fullName>
    </submittedName>
</protein>
<organism evidence="6 7">
    <name type="scientific">Alteromonas gilva</name>
    <dbReference type="NCBI Taxonomy" id="2987522"/>
    <lineage>
        <taxon>Bacteria</taxon>
        <taxon>Pseudomonadati</taxon>
        <taxon>Pseudomonadota</taxon>
        <taxon>Gammaproteobacteria</taxon>
        <taxon>Alteromonadales</taxon>
        <taxon>Alteromonadaceae</taxon>
        <taxon>Alteromonas/Salinimonas group</taxon>
        <taxon>Alteromonas</taxon>
    </lineage>
</organism>
<evidence type="ECO:0000313" key="6">
    <source>
        <dbReference type="EMBL" id="MDC8829456.1"/>
    </source>
</evidence>
<evidence type="ECO:0000259" key="5">
    <source>
        <dbReference type="SMART" id="SM00563"/>
    </source>
</evidence>
<dbReference type="Proteomes" id="UP001218788">
    <property type="component" value="Unassembled WGS sequence"/>
</dbReference>
<dbReference type="Pfam" id="PF01553">
    <property type="entry name" value="Acyltransferase"/>
    <property type="match status" value="1"/>
</dbReference>
<dbReference type="InterPro" id="IPR002123">
    <property type="entry name" value="Plipid/glycerol_acylTrfase"/>
</dbReference>
<evidence type="ECO:0000256" key="3">
    <source>
        <dbReference type="ARBA" id="ARBA00023315"/>
    </source>
</evidence>
<comment type="pathway">
    <text evidence="1">Lipid metabolism.</text>
</comment>
<evidence type="ECO:0000256" key="1">
    <source>
        <dbReference type="ARBA" id="ARBA00005189"/>
    </source>
</evidence>
<evidence type="ECO:0000256" key="2">
    <source>
        <dbReference type="ARBA" id="ARBA00022679"/>
    </source>
</evidence>
<dbReference type="EMBL" id="JAQQXP010000001">
    <property type="protein sequence ID" value="MDC8829456.1"/>
    <property type="molecule type" value="Genomic_DNA"/>
</dbReference>
<accession>A0ABT5KXH9</accession>
<feature type="transmembrane region" description="Helical" evidence="4">
    <location>
        <begin position="12"/>
        <end position="33"/>
    </location>
</feature>
<feature type="domain" description="Phospholipid/glycerol acyltransferase" evidence="5">
    <location>
        <begin position="88"/>
        <end position="195"/>
    </location>
</feature>
<keyword evidence="4" id="KW-0812">Transmembrane</keyword>
<dbReference type="SUPFAM" id="SSF69593">
    <property type="entry name" value="Glycerol-3-phosphate (1)-acyltransferase"/>
    <property type="match status" value="1"/>
</dbReference>
<gene>
    <name evidence="6" type="ORF">OIK42_01650</name>
</gene>
<dbReference type="PANTHER" id="PTHR10434">
    <property type="entry name" value="1-ACYL-SN-GLYCEROL-3-PHOSPHATE ACYLTRANSFERASE"/>
    <property type="match status" value="1"/>
</dbReference>
<proteinExistence type="predicted"/>
<dbReference type="GO" id="GO:0016746">
    <property type="term" value="F:acyltransferase activity"/>
    <property type="evidence" value="ECO:0007669"/>
    <property type="project" value="UniProtKB-KW"/>
</dbReference>
<name>A0ABT5KXH9_9ALTE</name>
<keyword evidence="3 6" id="KW-0012">Acyltransferase</keyword>
<sequence>MQFSRLGKVWQISSAALCYALFGLGALIVGVFFRLLSPLPFIPAAKRQRMIRWSVHKGCLTFIRIMRFFGLIRYKFNVESMKQARCGHIVIANHPSLIDVVLLLAVNEQMCCFVKSSVWESVFTGAVVRQAGYIPNHAEQVLPIAAARLQAGENILIFPEGTRTKDDNIIRFKRGAANMAVAVNAAIMPVVIECHPRALRKGDKWYDIPPGGPAFTLTSQKLITLEDCIDTSQSRPKQYRQLTRHLENYYERQLSAASTKDVNPDNKI</sequence>
<keyword evidence="7" id="KW-1185">Reference proteome</keyword>
<reference evidence="6 7" key="1">
    <citation type="submission" date="2022-10" db="EMBL/GenBank/DDBJ databases">
        <title>Alteromonas sp. chi3 Genome sequencing.</title>
        <authorList>
            <person name="Park S."/>
        </authorList>
    </citation>
    <scope>NUCLEOTIDE SEQUENCE [LARGE SCALE GENOMIC DNA]</scope>
    <source>
        <strain evidence="7">chi3</strain>
    </source>
</reference>
<keyword evidence="4" id="KW-0472">Membrane</keyword>
<dbReference type="RefSeq" id="WP_273637817.1">
    <property type="nucleotide sequence ID" value="NZ_JAQQXP010000001.1"/>
</dbReference>
<evidence type="ECO:0000313" key="7">
    <source>
        <dbReference type="Proteomes" id="UP001218788"/>
    </source>
</evidence>
<dbReference type="SMART" id="SM00563">
    <property type="entry name" value="PlsC"/>
    <property type="match status" value="1"/>
</dbReference>
<dbReference type="CDD" id="cd07989">
    <property type="entry name" value="LPLAT_AGPAT-like"/>
    <property type="match status" value="1"/>
</dbReference>
<dbReference type="PANTHER" id="PTHR10434:SF66">
    <property type="entry name" value="PHOSPHOLIPID_GLYCEROL ACYLTRANSFERASE DOMAIN-CONTAINING PROTEIN"/>
    <property type="match status" value="1"/>
</dbReference>
<keyword evidence="2" id="KW-0808">Transferase</keyword>
<evidence type="ECO:0000256" key="4">
    <source>
        <dbReference type="SAM" id="Phobius"/>
    </source>
</evidence>
<comment type="caution">
    <text evidence="6">The sequence shown here is derived from an EMBL/GenBank/DDBJ whole genome shotgun (WGS) entry which is preliminary data.</text>
</comment>